<organism evidence="1 2">
    <name type="scientific">Eubacterium coprostanoligenes</name>
    <dbReference type="NCBI Taxonomy" id="290054"/>
    <lineage>
        <taxon>Bacteria</taxon>
        <taxon>Bacillati</taxon>
        <taxon>Bacillota</taxon>
        <taxon>Clostridia</taxon>
        <taxon>Eubacteriales</taxon>
        <taxon>Eubacteriaceae</taxon>
        <taxon>Eubacterium</taxon>
    </lineage>
</organism>
<dbReference type="EMBL" id="FUWW01000019">
    <property type="protein sequence ID" value="SJZ75236.1"/>
    <property type="molecule type" value="Genomic_DNA"/>
</dbReference>
<proteinExistence type="predicted"/>
<accession>A0A1T4N808</accession>
<evidence type="ECO:0008006" key="3">
    <source>
        <dbReference type="Google" id="ProtNLM"/>
    </source>
</evidence>
<dbReference type="STRING" id="290054.SAMN02745114_01507"/>
<name>A0A1T4N808_9FIRM</name>
<reference evidence="1 2" key="1">
    <citation type="submission" date="2017-02" db="EMBL/GenBank/DDBJ databases">
        <authorList>
            <person name="Peterson S.W."/>
        </authorList>
    </citation>
    <scope>NUCLEOTIDE SEQUENCE [LARGE SCALE GENOMIC DNA]</scope>
    <source>
        <strain evidence="1 2">ATCC 51222</strain>
    </source>
</reference>
<dbReference type="Proteomes" id="UP000190657">
    <property type="component" value="Unassembled WGS sequence"/>
</dbReference>
<protein>
    <recommendedName>
        <fullName evidence="3">DUF4145 domain-containing protein</fullName>
    </recommendedName>
</protein>
<evidence type="ECO:0000313" key="1">
    <source>
        <dbReference type="EMBL" id="SJZ75236.1"/>
    </source>
</evidence>
<gene>
    <name evidence="1" type="ORF">SAMN02745114_01507</name>
</gene>
<evidence type="ECO:0000313" key="2">
    <source>
        <dbReference type="Proteomes" id="UP000190657"/>
    </source>
</evidence>
<keyword evidence="2" id="KW-1185">Reference proteome</keyword>
<sequence length="295" mass="33915">MARHNIFANYDLDEQKAFIAQVLENEPPYKKIPFDMKWYRDFNNIAKLSINSYCEHCASEKVFTGDIDDVMHNTFSDDVFRSVGRVPNGTTSSNQDEYFADKSFFLNLELNCALCGETHYYSLLFTGDKVQKIGQYPSYASSEIKELVKYKNIISKYYTELTKSVSAYSQRMGVAAFIYLRRILEDLVDKRIADKDGKKFIDKLKEVEKTEQIIPDNLSAVKSQIYAILSKGVHEYDDEECLQLYLAVKYVITSLLDMELKKKEDEKKVAEAVKMIQNKLAGGKEYGQTQDANGK</sequence>
<dbReference type="OrthoDB" id="981660at2"/>
<dbReference type="RefSeq" id="WP_078768958.1">
    <property type="nucleotide sequence ID" value="NZ_FUWW01000019.1"/>
</dbReference>
<dbReference type="AlphaFoldDB" id="A0A1T4N808"/>